<evidence type="ECO:0000313" key="10">
    <source>
        <dbReference type="Proteomes" id="UP000318571"/>
    </source>
</evidence>
<dbReference type="OrthoDB" id="10267182at2759"/>
<protein>
    <submittedName>
        <fullName evidence="9">Uncharacterized protein</fullName>
    </submittedName>
</protein>
<name>A0A553N977_TIGCA</name>
<dbReference type="NCBIfam" id="TIGR01488">
    <property type="entry name" value="HAD-SF-IB"/>
    <property type="match status" value="1"/>
</dbReference>
<accession>A0A553N977</accession>
<dbReference type="Gene3D" id="3.40.50.1000">
    <property type="entry name" value="HAD superfamily/HAD-like"/>
    <property type="match status" value="1"/>
</dbReference>
<evidence type="ECO:0000256" key="2">
    <source>
        <dbReference type="ARBA" id="ARBA00008541"/>
    </source>
</evidence>
<comment type="similarity">
    <text evidence="2">Belongs to the HAD-like hydrolase superfamily. PHOSPHO family.</text>
</comment>
<dbReference type="Proteomes" id="UP000318571">
    <property type="component" value="Chromosome 8"/>
</dbReference>
<dbReference type="PANTHER" id="PTHR20889">
    <property type="entry name" value="PHOSPHATASE, ORPHAN 1, 2"/>
    <property type="match status" value="1"/>
</dbReference>
<reference evidence="9 10" key="1">
    <citation type="journal article" date="2018" name="Nat. Ecol. Evol.">
        <title>Genomic signatures of mitonuclear coevolution across populations of Tigriopus californicus.</title>
        <authorList>
            <person name="Barreto F.S."/>
            <person name="Watson E.T."/>
            <person name="Lima T.G."/>
            <person name="Willett C.S."/>
            <person name="Edmands S."/>
            <person name="Li W."/>
            <person name="Burton R.S."/>
        </authorList>
    </citation>
    <scope>NUCLEOTIDE SEQUENCE [LARGE SCALE GENOMIC DNA]</scope>
    <source>
        <strain evidence="9 10">San Diego</strain>
    </source>
</reference>
<dbReference type="PIRSF" id="PIRSF031051">
    <property type="entry name" value="PyrdxlP_Pase_PHOSPHO2"/>
    <property type="match status" value="1"/>
</dbReference>
<evidence type="ECO:0000256" key="6">
    <source>
        <dbReference type="PIRSR" id="PIRSR031051-1"/>
    </source>
</evidence>
<dbReference type="GO" id="GO:0046872">
    <property type="term" value="F:metal ion binding"/>
    <property type="evidence" value="ECO:0007669"/>
    <property type="project" value="UniProtKB-KW"/>
</dbReference>
<dbReference type="AlphaFoldDB" id="A0A553N977"/>
<evidence type="ECO:0000256" key="3">
    <source>
        <dbReference type="ARBA" id="ARBA00022723"/>
    </source>
</evidence>
<dbReference type="GO" id="GO:0016791">
    <property type="term" value="F:phosphatase activity"/>
    <property type="evidence" value="ECO:0007669"/>
    <property type="project" value="InterPro"/>
</dbReference>
<dbReference type="OMA" id="ENMGLTH"/>
<evidence type="ECO:0000256" key="8">
    <source>
        <dbReference type="PIRSR" id="PIRSR031051-3"/>
    </source>
</evidence>
<dbReference type="SUPFAM" id="SSF56784">
    <property type="entry name" value="HAD-like"/>
    <property type="match status" value="1"/>
</dbReference>
<dbReference type="InterPro" id="IPR023214">
    <property type="entry name" value="HAD_sf"/>
</dbReference>
<evidence type="ECO:0000256" key="4">
    <source>
        <dbReference type="ARBA" id="ARBA00022801"/>
    </source>
</evidence>
<evidence type="ECO:0000256" key="1">
    <source>
        <dbReference type="ARBA" id="ARBA00001946"/>
    </source>
</evidence>
<feature type="binding site" evidence="7">
    <location>
        <position position="23"/>
    </location>
    <ligand>
        <name>substrate</name>
    </ligand>
</feature>
<feature type="binding site" evidence="8">
    <location>
        <position position="12"/>
    </location>
    <ligand>
        <name>Mg(2+)</name>
        <dbReference type="ChEBI" id="CHEBI:18420"/>
    </ligand>
</feature>
<keyword evidence="3 8" id="KW-0479">Metal-binding</keyword>
<feature type="binding site" evidence="7">
    <location>
        <position position="103"/>
    </location>
    <ligand>
        <name>substrate</name>
    </ligand>
</feature>
<keyword evidence="4" id="KW-0378">Hydrolase</keyword>
<feature type="active site" description="Nucleophile" evidence="6">
    <location>
        <position position="12"/>
    </location>
</feature>
<dbReference type="NCBIfam" id="TIGR01489">
    <property type="entry name" value="DKMTPPase-SF"/>
    <property type="match status" value="1"/>
</dbReference>
<feature type="binding site" evidence="8">
    <location>
        <position position="184"/>
    </location>
    <ligand>
        <name>Mg(2+)</name>
        <dbReference type="ChEBI" id="CHEBI:18420"/>
    </ligand>
</feature>
<evidence type="ECO:0000313" key="9">
    <source>
        <dbReference type="EMBL" id="TRY62001.1"/>
    </source>
</evidence>
<feature type="binding site" evidence="8">
    <location>
        <position position="14"/>
    </location>
    <ligand>
        <name>Mg(2+)</name>
        <dbReference type="ChEBI" id="CHEBI:18420"/>
    </ligand>
</feature>
<sequence length="248" mass="28390">MNRPEKLLFVFDFDHTIVEKNTDVEIQVIPEKSGPVPSDWTREARQTGWTAFMGKVFEFHAQNSVQSEDYRTVLRAMSLVPGMVELIKAIKSDYQGQVVIISDSNSFFIQEILAHQGLDQLVDQVFTNHAEFDQEGCLRIRPFHEQTHCPFSPKNMCKGDILTQYLDEKRAQGIEFERVAYAGDGTNDFSAMLKLQKTDLAFPRQGDFAIGPYMEKVKHERGVQVQAQVIFWQTGLDILTSLKERVVL</sequence>
<dbReference type="InterPro" id="IPR016965">
    <property type="entry name" value="Pase_PHOSPHO-typ"/>
</dbReference>
<comment type="caution">
    <text evidence="9">The sequence shown here is derived from an EMBL/GenBank/DDBJ whole genome shotgun (WGS) entry which is preliminary data.</text>
</comment>
<dbReference type="PANTHER" id="PTHR20889:SF12">
    <property type="entry name" value="LP01149P"/>
    <property type="match status" value="1"/>
</dbReference>
<feature type="active site" description="Proton donor" evidence="6">
    <location>
        <position position="14"/>
    </location>
</feature>
<dbReference type="STRING" id="6832.A0A553N977"/>
<dbReference type="InterPro" id="IPR006384">
    <property type="entry name" value="HAD_hydro_PyrdxlP_Pase-like"/>
</dbReference>
<organism evidence="9 10">
    <name type="scientific">Tigriopus californicus</name>
    <name type="common">Marine copepod</name>
    <dbReference type="NCBI Taxonomy" id="6832"/>
    <lineage>
        <taxon>Eukaryota</taxon>
        <taxon>Metazoa</taxon>
        <taxon>Ecdysozoa</taxon>
        <taxon>Arthropoda</taxon>
        <taxon>Crustacea</taxon>
        <taxon>Multicrustacea</taxon>
        <taxon>Hexanauplia</taxon>
        <taxon>Copepoda</taxon>
        <taxon>Harpacticoida</taxon>
        <taxon>Harpacticidae</taxon>
        <taxon>Tigriopus</taxon>
    </lineage>
</organism>
<dbReference type="EMBL" id="VCGU01000459">
    <property type="protein sequence ID" value="TRY62001.1"/>
    <property type="molecule type" value="Genomic_DNA"/>
</dbReference>
<dbReference type="Pfam" id="PF06888">
    <property type="entry name" value="Put_Phosphatase"/>
    <property type="match status" value="1"/>
</dbReference>
<keyword evidence="5 8" id="KW-0460">Magnesium</keyword>
<evidence type="ECO:0000256" key="5">
    <source>
        <dbReference type="ARBA" id="ARBA00022842"/>
    </source>
</evidence>
<comment type="cofactor">
    <cofactor evidence="1 8">
        <name>Mg(2+)</name>
        <dbReference type="ChEBI" id="CHEBI:18420"/>
    </cofactor>
</comment>
<gene>
    <name evidence="9" type="ORF">TCAL_11536</name>
</gene>
<proteinExistence type="inferred from homology"/>
<evidence type="ECO:0000256" key="7">
    <source>
        <dbReference type="PIRSR" id="PIRSR031051-2"/>
    </source>
</evidence>
<dbReference type="InterPro" id="IPR036412">
    <property type="entry name" value="HAD-like_sf"/>
</dbReference>
<keyword evidence="10" id="KW-1185">Reference proteome</keyword>